<dbReference type="InterPro" id="IPR000515">
    <property type="entry name" value="MetI-like"/>
</dbReference>
<feature type="transmembrane region" description="Helical" evidence="7">
    <location>
        <begin position="20"/>
        <end position="43"/>
    </location>
</feature>
<feature type="domain" description="ABC transmembrane type-1" evidence="8">
    <location>
        <begin position="20"/>
        <end position="212"/>
    </location>
</feature>
<dbReference type="PANTHER" id="PTHR32243:SF18">
    <property type="entry name" value="INNER MEMBRANE ABC TRANSPORTER PERMEASE PROTEIN YCJP"/>
    <property type="match status" value="1"/>
</dbReference>
<feature type="transmembrane region" description="Helical" evidence="7">
    <location>
        <begin position="191"/>
        <end position="212"/>
    </location>
</feature>
<evidence type="ECO:0000256" key="2">
    <source>
        <dbReference type="ARBA" id="ARBA00022448"/>
    </source>
</evidence>
<dbReference type="STRING" id="1526658.BHK69_14580"/>
<accession>A0A1D7U2C2</accession>
<feature type="transmembrane region" description="Helical" evidence="7">
    <location>
        <begin position="55"/>
        <end position="77"/>
    </location>
</feature>
<dbReference type="PANTHER" id="PTHR32243">
    <property type="entry name" value="MALTOSE TRANSPORT SYSTEM PERMEASE-RELATED"/>
    <property type="match status" value="1"/>
</dbReference>
<dbReference type="Proteomes" id="UP000094969">
    <property type="component" value="Chromosome"/>
</dbReference>
<evidence type="ECO:0000256" key="6">
    <source>
        <dbReference type="ARBA" id="ARBA00023136"/>
    </source>
</evidence>
<dbReference type="Gene3D" id="1.10.3720.10">
    <property type="entry name" value="MetI-like"/>
    <property type="match status" value="1"/>
</dbReference>
<keyword evidence="3" id="KW-1003">Cell membrane</keyword>
<dbReference type="InterPro" id="IPR050901">
    <property type="entry name" value="BP-dep_ABC_trans_perm"/>
</dbReference>
<dbReference type="GO" id="GO:0005886">
    <property type="term" value="C:plasma membrane"/>
    <property type="evidence" value="ECO:0007669"/>
    <property type="project" value="UniProtKB-SubCell"/>
</dbReference>
<evidence type="ECO:0000256" key="4">
    <source>
        <dbReference type="ARBA" id="ARBA00022692"/>
    </source>
</evidence>
<evidence type="ECO:0000256" key="1">
    <source>
        <dbReference type="ARBA" id="ARBA00004651"/>
    </source>
</evidence>
<dbReference type="GO" id="GO:0055085">
    <property type="term" value="P:transmembrane transport"/>
    <property type="evidence" value="ECO:0007669"/>
    <property type="project" value="InterPro"/>
</dbReference>
<dbReference type="KEGG" id="bvv:BHK69_14580"/>
<evidence type="ECO:0000256" key="5">
    <source>
        <dbReference type="ARBA" id="ARBA00022989"/>
    </source>
</evidence>
<feature type="transmembrane region" description="Helical" evidence="7">
    <location>
        <begin position="132"/>
        <end position="154"/>
    </location>
</feature>
<proteinExistence type="inferred from homology"/>
<evidence type="ECO:0000256" key="3">
    <source>
        <dbReference type="ARBA" id="ARBA00022475"/>
    </source>
</evidence>
<dbReference type="AlphaFoldDB" id="A0A1D7U2C2"/>
<organism evidence="9 10">
    <name type="scientific">Bosea vaviloviae</name>
    <dbReference type="NCBI Taxonomy" id="1526658"/>
    <lineage>
        <taxon>Bacteria</taxon>
        <taxon>Pseudomonadati</taxon>
        <taxon>Pseudomonadota</taxon>
        <taxon>Alphaproteobacteria</taxon>
        <taxon>Hyphomicrobiales</taxon>
        <taxon>Boseaceae</taxon>
        <taxon>Bosea</taxon>
    </lineage>
</organism>
<keyword evidence="10" id="KW-1185">Reference proteome</keyword>
<evidence type="ECO:0000313" key="10">
    <source>
        <dbReference type="Proteomes" id="UP000094969"/>
    </source>
</evidence>
<sequence length="227" mass="24681">MATLENYIKVFRDQSFFQDFWNSVAYAVGAVALALLVGIPAGYAAARFTFPGKKLLMLVILATSMVPGVALLVPTYYLLDSVGLLNSGIVVTIILSARIIPQTVWFIANFVEAVPVEIEESAFMDGATRFQIIWSLILPLIRPGIAAVATIGIVTTWNDYITVAVFAPEVAKRTLQVALVNQVFDAIGISWSYMMAFVMIASMPVILMFGFVQKWFISGLTAGAVKG</sequence>
<comment type="similarity">
    <text evidence="7">Belongs to the binding-protein-dependent transport system permease family.</text>
</comment>
<name>A0A1D7U2C2_9HYPH</name>
<comment type="subcellular location">
    <subcellularLocation>
        <location evidence="1 7">Cell membrane</location>
        <topology evidence="1 7">Multi-pass membrane protein</topology>
    </subcellularLocation>
</comment>
<keyword evidence="2 7" id="KW-0813">Transport</keyword>
<feature type="transmembrane region" description="Helical" evidence="7">
    <location>
        <begin position="89"/>
        <end position="111"/>
    </location>
</feature>
<evidence type="ECO:0000259" key="8">
    <source>
        <dbReference type="PROSITE" id="PS50928"/>
    </source>
</evidence>
<keyword evidence="6 7" id="KW-0472">Membrane</keyword>
<dbReference type="Pfam" id="PF00528">
    <property type="entry name" value="BPD_transp_1"/>
    <property type="match status" value="1"/>
</dbReference>
<protein>
    <recommendedName>
        <fullName evidence="8">ABC transmembrane type-1 domain-containing protein</fullName>
    </recommendedName>
</protein>
<keyword evidence="4 7" id="KW-0812">Transmembrane</keyword>
<dbReference type="EMBL" id="CP017147">
    <property type="protein sequence ID" value="AOO81519.1"/>
    <property type="molecule type" value="Genomic_DNA"/>
</dbReference>
<dbReference type="PROSITE" id="PS50928">
    <property type="entry name" value="ABC_TM1"/>
    <property type="match status" value="1"/>
</dbReference>
<keyword evidence="5 7" id="KW-1133">Transmembrane helix</keyword>
<evidence type="ECO:0000256" key="7">
    <source>
        <dbReference type="RuleBase" id="RU363032"/>
    </source>
</evidence>
<dbReference type="InterPro" id="IPR035906">
    <property type="entry name" value="MetI-like_sf"/>
</dbReference>
<dbReference type="SUPFAM" id="SSF161098">
    <property type="entry name" value="MetI-like"/>
    <property type="match status" value="1"/>
</dbReference>
<dbReference type="CDD" id="cd06261">
    <property type="entry name" value="TM_PBP2"/>
    <property type="match status" value="1"/>
</dbReference>
<gene>
    <name evidence="9" type="ORF">BHK69_14580</name>
</gene>
<reference evidence="9 10" key="1">
    <citation type="journal article" date="2015" name="Antonie Van Leeuwenhoek">
        <title>Bosea vaviloviae sp. nov., a new species of slow-growing rhizobia isolated from nodules of the relict species Vavilovia formosa (Stev.) Fed.</title>
        <authorList>
            <person name="Safronova V.I."/>
            <person name="Kuznetsova I.G."/>
            <person name="Sazanova A.L."/>
            <person name="Kimeklis A.K."/>
            <person name="Belimov A.A."/>
            <person name="Andronov E.E."/>
            <person name="Pinaev A.G."/>
            <person name="Chizhevskaya E.P."/>
            <person name="Pukhaev A.R."/>
            <person name="Popov K.P."/>
            <person name="Willems A."/>
            <person name="Tikhonovich I.A."/>
        </authorList>
    </citation>
    <scope>NUCLEOTIDE SEQUENCE [LARGE SCALE GENOMIC DNA]</scope>
    <source>
        <strain evidence="9 10">Vaf18</strain>
    </source>
</reference>
<evidence type="ECO:0000313" key="9">
    <source>
        <dbReference type="EMBL" id="AOO81519.1"/>
    </source>
</evidence>